<dbReference type="InterPro" id="IPR032394">
    <property type="entry name" value="Anoct_dimer"/>
</dbReference>
<sequence length="854" mass="98976">MVHHSGSIQSFKQQKGMNVSKSEITKETSLKPSRRSLPCLAQSYAYSKSLSQSTSLFQSTEGESQAPTSVTLISADKTEPVNAEEDKKDSLLKCSFADLSDFCLALGKDKDYMDDSEHANYDRSRLIKDSVPKDNSESKAKLSKNDMNYIASSGLLFKDGKKRIDYILVYRKSNIQYDKRNTFEKNLRAEGLMLEKEPAVANPDIMFIKIHIPWDTLCKYAERLNIRMPFRKKCYYTDRRNKSMGSVQNYFRRIKKWMSQNPMVLDKSAFPNLQESDCYTGPFSRARIHHFIINNKDTFFSNATRSRIVYHMLQHTKYENGISKVGICKLINNGSYIAAFPPHEGAYKSSQPIKTHGPQNNRHLLYERWARWGMWYKHQPLDLIRLYFGEKIGLYFAWLGWYTGMLIPAALVGLCVFFYGIFTMNGSQVSQEICKATEVFMCPLCDKNCSLQRLNESCIYAKVTYLFDNGGTVFFAIFMAIWATVFLEFWKRRRSTLTYTWDLIEWEEEEETLRPQFEAKYYKMERVNPISGKPEPHQPSSDKITRLLVSISGIFFMISLVITAVFAVVVYRLVVMEQFASFKWNFIKQHWQFATSAAAVCINFVIIMALNLCHPSGCLIDLCLQMGVIMFLKQIWNNFMELGYPLIQNWWSRHKIKRGIQDASIPQWENDWNLQPMNIHGLMDEYLEMVLQFGFTTIFVAAFPLAPLLALLNNIIEIRLDAYKFVTQWRRPLPARATDIGIWYGILEGIGILAVITNAFVIAITSDYIPRFVYEYKYGPCASRFEYGENCLKGYVNNSLSFFDLSELGMGKSGYCRYRDYRGPPWSSKPYEFTLQYWHILAARLAFIIVFEVA</sequence>
<evidence type="ECO:0000256" key="8">
    <source>
        <dbReference type="RuleBase" id="RU280814"/>
    </source>
</evidence>
<keyword evidence="6 8" id="KW-0472">Membrane</keyword>
<feature type="transmembrane region" description="Helical" evidence="8">
    <location>
        <begin position="395"/>
        <end position="422"/>
    </location>
</feature>
<comment type="similarity">
    <text evidence="2 8">Belongs to the anoctamin family.</text>
</comment>
<dbReference type="AlphaFoldDB" id="A0A2U3X7C2"/>
<evidence type="ECO:0000256" key="9">
    <source>
        <dbReference type="SAM" id="MobiDB-lite"/>
    </source>
</evidence>
<keyword evidence="3" id="KW-1003">Cell membrane</keyword>
<dbReference type="GeneID" id="102726946"/>
<keyword evidence="7" id="KW-0325">Glycoprotein</keyword>
<feature type="transmembrane region" description="Helical" evidence="8">
    <location>
        <begin position="472"/>
        <end position="490"/>
    </location>
</feature>
<dbReference type="KEGG" id="lww:102726946"/>
<protein>
    <recommendedName>
        <fullName evidence="8">Anoctamin</fullName>
    </recommendedName>
</protein>
<comment type="caution">
    <text evidence="8">Lacks conserved residue(s) required for the propagation of feature annotation.</text>
</comment>
<feature type="transmembrane region" description="Helical" evidence="8">
    <location>
        <begin position="690"/>
        <end position="712"/>
    </location>
</feature>
<keyword evidence="4 8" id="KW-0812">Transmembrane</keyword>
<evidence type="ECO:0000256" key="5">
    <source>
        <dbReference type="ARBA" id="ARBA00022989"/>
    </source>
</evidence>
<dbReference type="InterPro" id="IPR049452">
    <property type="entry name" value="Anoctamin_TM"/>
</dbReference>
<name>A0A2U3X7C2_LEPWE</name>
<reference evidence="13" key="1">
    <citation type="submission" date="2025-08" db="UniProtKB">
        <authorList>
            <consortium name="RefSeq"/>
        </authorList>
    </citation>
    <scope>IDENTIFICATION</scope>
    <source>
        <tissue evidence="13">Liver</tissue>
    </source>
</reference>
<dbReference type="CTD" id="63982"/>
<keyword evidence="12" id="KW-1185">Reference proteome</keyword>
<dbReference type="OrthoDB" id="296386at2759"/>
<dbReference type="GO" id="GO:0005254">
    <property type="term" value="F:chloride channel activity"/>
    <property type="evidence" value="ECO:0007669"/>
    <property type="project" value="TreeGrafter"/>
</dbReference>
<evidence type="ECO:0000259" key="11">
    <source>
        <dbReference type="Pfam" id="PF16178"/>
    </source>
</evidence>
<dbReference type="STRING" id="9713.A0A2U3X7C2"/>
<feature type="transmembrane region" description="Helical" evidence="8">
    <location>
        <begin position="591"/>
        <end position="612"/>
    </location>
</feature>
<evidence type="ECO:0000256" key="2">
    <source>
        <dbReference type="ARBA" id="ARBA00009671"/>
    </source>
</evidence>
<feature type="domain" description="Anoctamin dimerisation" evidence="11">
    <location>
        <begin position="157"/>
        <end position="381"/>
    </location>
</feature>
<evidence type="ECO:0000256" key="1">
    <source>
        <dbReference type="ARBA" id="ARBA00004651"/>
    </source>
</evidence>
<feature type="region of interest" description="Disordered" evidence="9">
    <location>
        <begin position="1"/>
        <end position="34"/>
    </location>
</feature>
<dbReference type="GO" id="GO:0005886">
    <property type="term" value="C:plasma membrane"/>
    <property type="evidence" value="ECO:0007669"/>
    <property type="project" value="UniProtKB-SubCell"/>
</dbReference>
<evidence type="ECO:0000256" key="3">
    <source>
        <dbReference type="ARBA" id="ARBA00022475"/>
    </source>
</evidence>
<accession>A0A2U3X7C2</accession>
<dbReference type="Pfam" id="PF04547">
    <property type="entry name" value="Anoctamin"/>
    <property type="match status" value="2"/>
</dbReference>
<dbReference type="RefSeq" id="XP_006727355.2">
    <property type="nucleotide sequence ID" value="XM_006727292.2"/>
</dbReference>
<dbReference type="PANTHER" id="PTHR12308">
    <property type="entry name" value="ANOCTAMIN"/>
    <property type="match status" value="1"/>
</dbReference>
<feature type="compositionally biased region" description="Polar residues" evidence="9">
    <location>
        <begin position="1"/>
        <end position="22"/>
    </location>
</feature>
<proteinExistence type="inferred from homology"/>
<organism evidence="12 13">
    <name type="scientific">Leptonychotes weddellii</name>
    <name type="common">Weddell seal</name>
    <name type="synonym">Otaria weddellii</name>
    <dbReference type="NCBI Taxonomy" id="9713"/>
    <lineage>
        <taxon>Eukaryota</taxon>
        <taxon>Metazoa</taxon>
        <taxon>Chordata</taxon>
        <taxon>Craniata</taxon>
        <taxon>Vertebrata</taxon>
        <taxon>Euteleostomi</taxon>
        <taxon>Mammalia</taxon>
        <taxon>Eutheria</taxon>
        <taxon>Laurasiatheria</taxon>
        <taxon>Carnivora</taxon>
        <taxon>Caniformia</taxon>
        <taxon>Pinnipedia</taxon>
        <taxon>Phocidae</taxon>
        <taxon>Monachinae</taxon>
        <taxon>Lobodontini</taxon>
        <taxon>Leptonychotes</taxon>
    </lineage>
</organism>
<evidence type="ECO:0000256" key="4">
    <source>
        <dbReference type="ARBA" id="ARBA00022692"/>
    </source>
</evidence>
<evidence type="ECO:0000259" key="10">
    <source>
        <dbReference type="Pfam" id="PF04547"/>
    </source>
</evidence>
<dbReference type="Proteomes" id="UP000245341">
    <property type="component" value="Unplaced"/>
</dbReference>
<dbReference type="PANTHER" id="PTHR12308:SF16">
    <property type="entry name" value="ANOCTAMIN-3"/>
    <property type="match status" value="1"/>
</dbReference>
<evidence type="ECO:0000313" key="12">
    <source>
        <dbReference type="Proteomes" id="UP000245341"/>
    </source>
</evidence>
<feature type="transmembrane region" description="Helical" evidence="8">
    <location>
        <begin position="740"/>
        <end position="764"/>
    </location>
</feature>
<feature type="domain" description="Anoctamin transmembrane" evidence="10">
    <location>
        <begin position="384"/>
        <end position="611"/>
    </location>
</feature>
<dbReference type="Pfam" id="PF16178">
    <property type="entry name" value="Anoct_dimer"/>
    <property type="match status" value="1"/>
</dbReference>
<keyword evidence="5 8" id="KW-1133">Transmembrane helix</keyword>
<evidence type="ECO:0000313" key="13">
    <source>
        <dbReference type="RefSeq" id="XP_006727355.2"/>
    </source>
</evidence>
<comment type="subcellular location">
    <subcellularLocation>
        <location evidence="1">Cell membrane</location>
        <topology evidence="1">Multi-pass membrane protein</topology>
    </subcellularLocation>
    <subcellularLocation>
        <location evidence="8">Membrane</location>
        <topology evidence="8">Multi-pass membrane protein</topology>
    </subcellularLocation>
</comment>
<dbReference type="InterPro" id="IPR007632">
    <property type="entry name" value="Anoctamin"/>
</dbReference>
<dbReference type="GO" id="GO:0046983">
    <property type="term" value="F:protein dimerization activity"/>
    <property type="evidence" value="ECO:0007669"/>
    <property type="project" value="InterPro"/>
</dbReference>
<feature type="transmembrane region" description="Helical" evidence="8">
    <location>
        <begin position="547"/>
        <end position="571"/>
    </location>
</feature>
<evidence type="ECO:0000256" key="7">
    <source>
        <dbReference type="ARBA" id="ARBA00023180"/>
    </source>
</evidence>
<gene>
    <name evidence="13" type="primary">ANO3</name>
</gene>
<feature type="domain" description="Anoctamin transmembrane" evidence="10">
    <location>
        <begin position="613"/>
        <end position="853"/>
    </location>
</feature>
<evidence type="ECO:0000256" key="6">
    <source>
        <dbReference type="ARBA" id="ARBA00023136"/>
    </source>
</evidence>